<dbReference type="EMBL" id="BCMH01000006">
    <property type="protein sequence ID" value="GAX03435.1"/>
    <property type="molecule type" value="Genomic_DNA"/>
</dbReference>
<dbReference type="InterPro" id="IPR020825">
    <property type="entry name" value="Phe-tRNA_synthase-like_B3/B4"/>
</dbReference>
<dbReference type="Pfam" id="PF03483">
    <property type="entry name" value="B3_4"/>
    <property type="match status" value="1"/>
</dbReference>
<dbReference type="SUPFAM" id="SSF56037">
    <property type="entry name" value="PheT/TilS domain"/>
    <property type="match status" value="1"/>
</dbReference>
<accession>A0A1Z5INW2</accession>
<comment type="caution">
    <text evidence="2">The sequence shown here is derived from an EMBL/GenBank/DDBJ whole genome shotgun (WGS) entry which is preliminary data.</text>
</comment>
<name>A0A1Z5INW2_9LACO</name>
<dbReference type="PANTHER" id="PTHR39209">
    <property type="match status" value="1"/>
</dbReference>
<sequence>MANLIVDSAFWQLFPDAQINILTVHGLNNEINEAQEPHFQALLNEAMEQSHQYLTADVFRENPVVAQWREAYTRFKKKRGARSSIEALLKRVDQGKQLSPINPLVDVYNSVSLAFGVPCGGENLAAIDGPMHLGIAKGGEAFKPLGVDEDEPALPGEVIYYDKIGAVCRCFNWRDGERTMLTESTTDAILVIEAINEEQRQRQAKATTVMKQRLQAEFNVAAQVETFTAAN</sequence>
<evidence type="ECO:0000313" key="3">
    <source>
        <dbReference type="Proteomes" id="UP000198430"/>
    </source>
</evidence>
<evidence type="ECO:0000259" key="1">
    <source>
        <dbReference type="SMART" id="SM00873"/>
    </source>
</evidence>
<dbReference type="PANTHER" id="PTHR39209:SF2">
    <property type="entry name" value="CYTOPLASMIC PROTEIN"/>
    <property type="match status" value="1"/>
</dbReference>
<gene>
    <name evidence="2" type="ORF">IWT140_01038</name>
</gene>
<evidence type="ECO:0000313" key="2">
    <source>
        <dbReference type="EMBL" id="GAX03435.1"/>
    </source>
</evidence>
<protein>
    <submittedName>
        <fullName evidence="2">B3/4 domain protein</fullName>
    </submittedName>
</protein>
<dbReference type="Gene3D" id="3.50.40.10">
    <property type="entry name" value="Phenylalanyl-trna Synthetase, Chain B, domain 3"/>
    <property type="match status" value="1"/>
</dbReference>
<feature type="domain" description="B3/B4 tRNA-binding" evidence="1">
    <location>
        <begin position="66"/>
        <end position="215"/>
    </location>
</feature>
<organism evidence="2 3">
    <name type="scientific">Secundilactobacillus pentosiphilus</name>
    <dbReference type="NCBI Taxonomy" id="1714682"/>
    <lineage>
        <taxon>Bacteria</taxon>
        <taxon>Bacillati</taxon>
        <taxon>Bacillota</taxon>
        <taxon>Bacilli</taxon>
        <taxon>Lactobacillales</taxon>
        <taxon>Lactobacillaceae</taxon>
        <taxon>Secundilactobacillus</taxon>
    </lineage>
</organism>
<dbReference type="Proteomes" id="UP000198430">
    <property type="component" value="Unassembled WGS sequence"/>
</dbReference>
<proteinExistence type="predicted"/>
<dbReference type="RefSeq" id="WP_089088410.1">
    <property type="nucleotide sequence ID" value="NZ_BCMH01000006.1"/>
</dbReference>
<dbReference type="AlphaFoldDB" id="A0A1Z5INW2"/>
<keyword evidence="3" id="KW-1185">Reference proteome</keyword>
<dbReference type="GO" id="GO:0003723">
    <property type="term" value="F:RNA binding"/>
    <property type="evidence" value="ECO:0007669"/>
    <property type="project" value="InterPro"/>
</dbReference>
<reference evidence="2 3" key="1">
    <citation type="submission" date="2015-11" db="EMBL/GenBank/DDBJ databases">
        <title>Draft genome sequences of new species of the genus Lactobacillus isolated from orchardgrass silage.</title>
        <authorList>
            <person name="Tohno M."/>
            <person name="Tanizawa Y."/>
            <person name="Arita M."/>
        </authorList>
    </citation>
    <scope>NUCLEOTIDE SEQUENCE [LARGE SCALE GENOMIC DNA]</scope>
    <source>
        <strain evidence="2 3">IWT140</strain>
    </source>
</reference>
<dbReference type="InterPro" id="IPR005146">
    <property type="entry name" value="B3/B4_tRNA-bd"/>
</dbReference>
<dbReference type="GO" id="GO:0004826">
    <property type="term" value="F:phenylalanine-tRNA ligase activity"/>
    <property type="evidence" value="ECO:0007669"/>
    <property type="project" value="InterPro"/>
</dbReference>
<dbReference type="SMART" id="SM00873">
    <property type="entry name" value="B3_4"/>
    <property type="match status" value="1"/>
</dbReference>